<dbReference type="EMBL" id="CABFNO020001394">
    <property type="protein sequence ID" value="CAG9985287.1"/>
    <property type="molecule type" value="Genomic_DNA"/>
</dbReference>
<evidence type="ECO:0000256" key="3">
    <source>
        <dbReference type="SAM" id="MobiDB-lite"/>
    </source>
</evidence>
<feature type="compositionally biased region" description="Basic and acidic residues" evidence="3">
    <location>
        <begin position="1116"/>
        <end position="1135"/>
    </location>
</feature>
<dbReference type="PANTHER" id="PTHR13900:SF0">
    <property type="entry name" value="TRANSCRIPTION INITIATION FACTOR TFIID SUBUNIT 1"/>
    <property type="match status" value="1"/>
</dbReference>
<proteinExistence type="predicted"/>
<gene>
    <name evidence="5" type="ORF">CBYS24578_00006913</name>
</gene>
<feature type="compositionally biased region" description="Basic and acidic residues" evidence="3">
    <location>
        <begin position="1242"/>
        <end position="1255"/>
    </location>
</feature>
<dbReference type="GO" id="GO:0016251">
    <property type="term" value="F:RNA polymerase II general transcription initiation factor activity"/>
    <property type="evidence" value="ECO:0007669"/>
    <property type="project" value="InterPro"/>
</dbReference>
<feature type="region of interest" description="Disordered" evidence="3">
    <location>
        <begin position="928"/>
        <end position="947"/>
    </location>
</feature>
<feature type="region of interest" description="Disordered" evidence="3">
    <location>
        <begin position="1113"/>
        <end position="1139"/>
    </location>
</feature>
<sequence length="1318" mass="149183">MADDNQFSSFDENDWKAQNAADDREIAKLLEQSQDGASGGLKLDDTPFDQTNKADDAEDFEDISDDDLPEEEPSASTSVELPGLTDDGETSNNDADDLFGDGPSSPTDPVLGPPSPAPHVRDADAADETQPSQPSPIFPGINFDPEPRLTANQDPDIPAPAETVEDLLKAAWPAYKKGRILTWSELLPAKKAIWKEKKPLKKPKRLVTSKLTLELDQDSVTHFRLPGPPATSRTEGNDHKGLVFCYDDTVEEEESIAQFDIDQVDESETVMGFTLRDIEMACEDWYAQIGVIEKDFAILEAEERKEATSRKRLFEEEDDDEWNAEFLMDDVVDTPAPPKKRKTIKPGLPEIPRYTAPSFDNFEETTRRGAKRVQLDASDPHLLIDPQESQRVAKRPRQDGPEGKHVPSGKISRNLFSRFNMSNDDAYELLKENHQSKVRATLGNISVEHSMPAIKLTWPYYKVKLPGTTDEYHRPRFRYKKFVGQPIRFEKPAHFRRKEMRKKISEVFKDSKSLSISDNSTAVLFEYCEPRPRVLNNFGMGSKLINYYRRKDAKDDEQLPKRELGEYRMLLPEDRSPFSLFGTVDAGETVPTLHNEMYRAPVFKHTPRNTDFLIVRSTTGTNGSKWFIHKIDHLHVVGQTFPSVEVPGPHSRKVTNASKNRMKMLAFRMIRHSKTDNCQLQDITKHIAESTDTQNRQKLKEFLQYDRSGEKGMWRLKPGEILPDESSVRAMIKPEEVSLLDAMQLGIKELEDAGYDPRNANFDDDVQMADADADDGDDDDEGSKIVKAAGGGKKAAQQEETLADKMAPWKTTKAFIDACAQKAMLQLHGEGDPTGHGLGFSFIRTSMKGGYIEAVQGPLATSADAMEREKRANGGHAYNVKKQQAMYEEGIREIWEKQKSTLSDPQEHDDNDIAVTEDEDDRFNVHSAPTPAHIDDGTSQISGFTSSSRHAKRAIRITRDVRLADGSTQQRVEVVYDPVVITQYMKRRTEADLELREYVKQSLRFATLSRKPPRIWRKLPASVRSLHRSAFLAEQCIRTKSTYGLGTPGSSTDIVGLAFRAPAYINVFTASTARGPLAMPTMTVLQGLGKFETIPRCLFGQIVNMSTFSELSRSSQDWKRTRQDAKPENSRKNSISERMPPVMLDPLARSFPAIRSLRAQPGSVPIAARWDISRQTKSMEPQPFSPPPRPSFDWWSVTLPDDEELRLSRKKSKKKRLPAMVHTLQALDKQKKKDKQSQAPRQKREAKEGCKKRAPDAPPSKWQLKKQRAKERLEKANKEREEREELLKLKERLQKEALQYKSEWAAHDEDADALEPLD</sequence>
<feature type="region of interest" description="Disordered" evidence="3">
    <location>
        <begin position="333"/>
        <end position="410"/>
    </location>
</feature>
<protein>
    <recommendedName>
        <fullName evidence="4">Transcription initiation factor TFIID subunit 1 histone acetyltransferase domain-containing protein</fullName>
    </recommendedName>
</protein>
<comment type="caution">
    <text evidence="5">The sequence shown here is derived from an EMBL/GenBank/DDBJ whole genome shotgun (WGS) entry which is preliminary data.</text>
</comment>
<feature type="region of interest" description="Disordered" evidence="3">
    <location>
        <begin position="1224"/>
        <end position="1283"/>
    </location>
</feature>
<feature type="non-terminal residue" evidence="5">
    <location>
        <position position="1318"/>
    </location>
</feature>
<evidence type="ECO:0000313" key="6">
    <source>
        <dbReference type="Proteomes" id="UP000754883"/>
    </source>
</evidence>
<dbReference type="OrthoDB" id="5752at2759"/>
<organism evidence="5 6">
    <name type="scientific">Clonostachys byssicola</name>
    <dbReference type="NCBI Taxonomy" id="160290"/>
    <lineage>
        <taxon>Eukaryota</taxon>
        <taxon>Fungi</taxon>
        <taxon>Dikarya</taxon>
        <taxon>Ascomycota</taxon>
        <taxon>Pezizomycotina</taxon>
        <taxon>Sordariomycetes</taxon>
        <taxon>Hypocreomycetidae</taxon>
        <taxon>Hypocreales</taxon>
        <taxon>Bionectriaceae</taxon>
        <taxon>Clonostachys</taxon>
    </lineage>
</organism>
<name>A0A9N9UG29_9HYPO</name>
<evidence type="ECO:0000256" key="2">
    <source>
        <dbReference type="ARBA" id="ARBA00023242"/>
    </source>
</evidence>
<feature type="compositionally biased region" description="Basic and acidic residues" evidence="3">
    <location>
        <begin position="1270"/>
        <end position="1283"/>
    </location>
</feature>
<accession>A0A9N9UG29</accession>
<dbReference type="GO" id="GO:0051123">
    <property type="term" value="P:RNA polymerase II preinitiation complex assembly"/>
    <property type="evidence" value="ECO:0007669"/>
    <property type="project" value="TreeGrafter"/>
</dbReference>
<dbReference type="GO" id="GO:0017025">
    <property type="term" value="F:TBP-class protein binding"/>
    <property type="evidence" value="ECO:0007669"/>
    <property type="project" value="InterPro"/>
</dbReference>
<feature type="compositionally biased region" description="Acidic residues" evidence="3">
    <location>
        <begin position="768"/>
        <end position="781"/>
    </location>
</feature>
<evidence type="ECO:0000313" key="5">
    <source>
        <dbReference type="EMBL" id="CAG9985287.1"/>
    </source>
</evidence>
<dbReference type="Pfam" id="PF12157">
    <property type="entry name" value="DUF3591"/>
    <property type="match status" value="1"/>
</dbReference>
<feature type="region of interest" description="Disordered" evidence="3">
    <location>
        <begin position="768"/>
        <end position="792"/>
    </location>
</feature>
<reference evidence="5" key="1">
    <citation type="submission" date="2021-10" db="EMBL/GenBank/DDBJ databases">
        <authorList>
            <person name="Piombo E."/>
        </authorList>
    </citation>
    <scope>NUCLEOTIDE SEQUENCE</scope>
</reference>
<feature type="compositionally biased region" description="Acidic residues" evidence="3">
    <location>
        <begin position="56"/>
        <end position="73"/>
    </location>
</feature>
<keyword evidence="6" id="KW-1185">Reference proteome</keyword>
<feature type="compositionally biased region" description="Polar residues" evidence="3">
    <location>
        <begin position="937"/>
        <end position="947"/>
    </location>
</feature>
<dbReference type="PANTHER" id="PTHR13900">
    <property type="entry name" value="TRANSCRIPTION INITIATION FACTOR TFIID"/>
    <property type="match status" value="1"/>
</dbReference>
<feature type="compositionally biased region" description="Polar residues" evidence="3">
    <location>
        <begin position="1"/>
        <end position="10"/>
    </location>
</feature>
<dbReference type="GO" id="GO:0004402">
    <property type="term" value="F:histone acetyltransferase activity"/>
    <property type="evidence" value="ECO:0007669"/>
    <property type="project" value="InterPro"/>
</dbReference>
<evidence type="ECO:0000256" key="1">
    <source>
        <dbReference type="ARBA" id="ARBA00004123"/>
    </source>
</evidence>
<dbReference type="InterPro" id="IPR022591">
    <property type="entry name" value="TAF1_HAT_dom"/>
</dbReference>
<feature type="compositionally biased region" description="Acidic residues" evidence="3">
    <location>
        <begin position="86"/>
        <end position="99"/>
    </location>
</feature>
<feature type="region of interest" description="Disordered" evidence="3">
    <location>
        <begin position="1"/>
        <end position="145"/>
    </location>
</feature>
<dbReference type="GO" id="GO:0005669">
    <property type="term" value="C:transcription factor TFIID complex"/>
    <property type="evidence" value="ECO:0007669"/>
    <property type="project" value="InterPro"/>
</dbReference>
<keyword evidence="2" id="KW-0539">Nucleus</keyword>
<dbReference type="Proteomes" id="UP000754883">
    <property type="component" value="Unassembled WGS sequence"/>
</dbReference>
<dbReference type="InterPro" id="IPR040240">
    <property type="entry name" value="TAF1"/>
</dbReference>
<evidence type="ECO:0000259" key="4">
    <source>
        <dbReference type="Pfam" id="PF12157"/>
    </source>
</evidence>
<comment type="subcellular location">
    <subcellularLocation>
        <location evidence="1">Nucleus</location>
    </subcellularLocation>
</comment>
<feature type="domain" description="Transcription initiation factor TFIID subunit 1 histone acetyltransferase" evidence="4">
    <location>
        <begin position="419"/>
        <end position="902"/>
    </location>
</feature>
<feature type="compositionally biased region" description="Basic and acidic residues" evidence="3">
    <location>
        <begin position="396"/>
        <end position="405"/>
    </location>
</feature>